<gene>
    <name evidence="4" type="ORF">VTL71DRAFT_8812</name>
</gene>
<feature type="transmembrane region" description="Helical" evidence="2">
    <location>
        <begin position="523"/>
        <end position="541"/>
    </location>
</feature>
<protein>
    <recommendedName>
        <fullName evidence="3">CorA-like transporter domain-containing protein</fullName>
    </recommendedName>
</protein>
<keyword evidence="2" id="KW-0472">Membrane</keyword>
<evidence type="ECO:0000256" key="2">
    <source>
        <dbReference type="SAM" id="Phobius"/>
    </source>
</evidence>
<dbReference type="InterPro" id="IPR058257">
    <property type="entry name" value="CorA-like_dom"/>
</dbReference>
<keyword evidence="5" id="KW-1185">Reference proteome</keyword>
<comment type="caution">
    <text evidence="4">The sequence shown here is derived from an EMBL/GenBank/DDBJ whole genome shotgun (WGS) entry which is preliminary data.</text>
</comment>
<evidence type="ECO:0000313" key="5">
    <source>
        <dbReference type="Proteomes" id="UP001595075"/>
    </source>
</evidence>
<dbReference type="Proteomes" id="UP001595075">
    <property type="component" value="Unassembled WGS sequence"/>
</dbReference>
<feature type="compositionally biased region" description="Low complexity" evidence="1">
    <location>
        <begin position="20"/>
        <end position="40"/>
    </location>
</feature>
<dbReference type="EMBL" id="JAZHXI010000002">
    <property type="protein sequence ID" value="KAL2075032.1"/>
    <property type="molecule type" value="Genomic_DNA"/>
</dbReference>
<dbReference type="Gene3D" id="1.20.58.340">
    <property type="entry name" value="Magnesium transport protein CorA, transmembrane region"/>
    <property type="match status" value="1"/>
</dbReference>
<reference evidence="4 5" key="1">
    <citation type="journal article" date="2024" name="Commun. Biol.">
        <title>Comparative genomic analysis of thermophilic fungi reveals convergent evolutionary adaptations and gene losses.</title>
        <authorList>
            <person name="Steindorff A.S."/>
            <person name="Aguilar-Pontes M.V."/>
            <person name="Robinson A.J."/>
            <person name="Andreopoulos B."/>
            <person name="LaButti K."/>
            <person name="Kuo A."/>
            <person name="Mondo S."/>
            <person name="Riley R."/>
            <person name="Otillar R."/>
            <person name="Haridas S."/>
            <person name="Lipzen A."/>
            <person name="Grimwood J."/>
            <person name="Schmutz J."/>
            <person name="Clum A."/>
            <person name="Reid I.D."/>
            <person name="Moisan M.C."/>
            <person name="Butler G."/>
            <person name="Nguyen T.T.M."/>
            <person name="Dewar K."/>
            <person name="Conant G."/>
            <person name="Drula E."/>
            <person name="Henrissat B."/>
            <person name="Hansel C."/>
            <person name="Singer S."/>
            <person name="Hutchinson M.I."/>
            <person name="de Vries R.P."/>
            <person name="Natvig D.O."/>
            <person name="Powell A.J."/>
            <person name="Tsang A."/>
            <person name="Grigoriev I.V."/>
        </authorList>
    </citation>
    <scope>NUCLEOTIDE SEQUENCE [LARGE SCALE GENOMIC DNA]</scope>
    <source>
        <strain evidence="4 5">CBS 494.80</strain>
    </source>
</reference>
<sequence>MTDSHWYSFGRDRSDAPEHPISTAIASSAAPTPVAATITSQDGASAEEDDEPPPLIKGRTWPKKKKAQQMLKKQYYKRYELDWPKLRKWLEDRFRDDDVEFKEELDASRDYFVFYTPKELTDSRVKILELDKDGLIPPQNQGTLRVLVNDIDLLNWLGVPAPRVAGNVLSLPSNLGSVPTTAVVTNPTWPSSSQVRCRIIFFQAPTSEAKLTVTRNMASRILTYFQVMPNYIDFLSVFAVDFGEQVEAVELRFSGFRERVLLSTEARGVQLPCAGLTGQNFQLCYNLKCVALKYGSGKREDWLWSPRQAVFHHQFDVGEGTTLWIIASARDELQYRFSDLTGSEGRSEDRAFKTPAESFISSLSVHLLLAQWATEDWRGYIRWLEQVLEEKTIYALRSSDFIPGADDISFIQKKEDETNKGIMMLNANADILEMLERFYARLMRNPNFPLKDNESCKIAIEEFFTQIQDFRQEFKMHASRAKTLGQITADRKNLVQQHLQAHTTKQMKALTEQAQRETINMRVIAIVTFFLLPATFVSTFFSTDVVKYQGGGSNNDLNTTTSNESFSPLALQRWFEVTAPLTLITFGFAGCLLFWPRVKRMGTWLMRVLTVGVCFCRGNKVPREKRGRV</sequence>
<name>A0ABR4CZN2_9HELO</name>
<dbReference type="Pfam" id="PF26616">
    <property type="entry name" value="CorA-like"/>
    <property type="match status" value="1"/>
</dbReference>
<feature type="transmembrane region" description="Helical" evidence="2">
    <location>
        <begin position="577"/>
        <end position="595"/>
    </location>
</feature>
<proteinExistence type="predicted"/>
<keyword evidence="2" id="KW-0812">Transmembrane</keyword>
<evidence type="ECO:0000313" key="4">
    <source>
        <dbReference type="EMBL" id="KAL2075032.1"/>
    </source>
</evidence>
<accession>A0ABR4CZN2</accession>
<evidence type="ECO:0000259" key="3">
    <source>
        <dbReference type="Pfam" id="PF26616"/>
    </source>
</evidence>
<keyword evidence="2" id="KW-1133">Transmembrane helix</keyword>
<feature type="region of interest" description="Disordered" evidence="1">
    <location>
        <begin position="1"/>
        <end position="63"/>
    </location>
</feature>
<evidence type="ECO:0000256" key="1">
    <source>
        <dbReference type="SAM" id="MobiDB-lite"/>
    </source>
</evidence>
<feature type="domain" description="CorA-like transporter" evidence="3">
    <location>
        <begin position="191"/>
        <end position="393"/>
    </location>
</feature>
<organism evidence="4 5">
    <name type="scientific">Oculimacula yallundae</name>
    <dbReference type="NCBI Taxonomy" id="86028"/>
    <lineage>
        <taxon>Eukaryota</taxon>
        <taxon>Fungi</taxon>
        <taxon>Dikarya</taxon>
        <taxon>Ascomycota</taxon>
        <taxon>Pezizomycotina</taxon>
        <taxon>Leotiomycetes</taxon>
        <taxon>Helotiales</taxon>
        <taxon>Ploettnerulaceae</taxon>
        <taxon>Oculimacula</taxon>
    </lineage>
</organism>